<dbReference type="Proteomes" id="UP000299102">
    <property type="component" value="Unassembled WGS sequence"/>
</dbReference>
<accession>A0A4C1UWI2</accession>
<protein>
    <submittedName>
        <fullName evidence="1">Uncharacterized protein</fullName>
    </submittedName>
</protein>
<dbReference type="AlphaFoldDB" id="A0A4C1UWI2"/>
<proteinExistence type="predicted"/>
<sequence>MDDLDSRKVDRGTSEWSFEILEMGISDSGHDSGLRRNRNEVEIGNGIKIEIESLTEIANGSTNAIYIQACKATFDS</sequence>
<comment type="caution">
    <text evidence="1">The sequence shown here is derived from an EMBL/GenBank/DDBJ whole genome shotgun (WGS) entry which is preliminary data.</text>
</comment>
<gene>
    <name evidence="1" type="ORF">EVAR_82583_1</name>
</gene>
<organism evidence="1 2">
    <name type="scientific">Eumeta variegata</name>
    <name type="common">Bagworm moth</name>
    <name type="synonym">Eumeta japonica</name>
    <dbReference type="NCBI Taxonomy" id="151549"/>
    <lineage>
        <taxon>Eukaryota</taxon>
        <taxon>Metazoa</taxon>
        <taxon>Ecdysozoa</taxon>
        <taxon>Arthropoda</taxon>
        <taxon>Hexapoda</taxon>
        <taxon>Insecta</taxon>
        <taxon>Pterygota</taxon>
        <taxon>Neoptera</taxon>
        <taxon>Endopterygota</taxon>
        <taxon>Lepidoptera</taxon>
        <taxon>Glossata</taxon>
        <taxon>Ditrysia</taxon>
        <taxon>Tineoidea</taxon>
        <taxon>Psychidae</taxon>
        <taxon>Oiketicinae</taxon>
        <taxon>Eumeta</taxon>
    </lineage>
</organism>
<reference evidence="1 2" key="1">
    <citation type="journal article" date="2019" name="Commun. Biol.">
        <title>The bagworm genome reveals a unique fibroin gene that provides high tensile strength.</title>
        <authorList>
            <person name="Kono N."/>
            <person name="Nakamura H."/>
            <person name="Ohtoshi R."/>
            <person name="Tomita M."/>
            <person name="Numata K."/>
            <person name="Arakawa K."/>
        </authorList>
    </citation>
    <scope>NUCLEOTIDE SEQUENCE [LARGE SCALE GENOMIC DNA]</scope>
</reference>
<evidence type="ECO:0000313" key="1">
    <source>
        <dbReference type="EMBL" id="GBP30841.1"/>
    </source>
</evidence>
<name>A0A4C1UWI2_EUMVA</name>
<keyword evidence="2" id="KW-1185">Reference proteome</keyword>
<evidence type="ECO:0000313" key="2">
    <source>
        <dbReference type="Proteomes" id="UP000299102"/>
    </source>
</evidence>
<dbReference type="EMBL" id="BGZK01000237">
    <property type="protein sequence ID" value="GBP30841.1"/>
    <property type="molecule type" value="Genomic_DNA"/>
</dbReference>